<keyword evidence="1" id="KW-0812">Transmembrane</keyword>
<dbReference type="RefSeq" id="WP_128564289.1">
    <property type="nucleotide sequence ID" value="NZ_BPQH01000041.1"/>
</dbReference>
<feature type="transmembrane region" description="Helical" evidence="1">
    <location>
        <begin position="6"/>
        <end position="27"/>
    </location>
</feature>
<name>A0ABQ4RAV3_9HYPH</name>
<evidence type="ECO:0000256" key="1">
    <source>
        <dbReference type="SAM" id="Phobius"/>
    </source>
</evidence>
<reference evidence="2" key="1">
    <citation type="journal article" date="2021" name="Front. Microbiol.">
        <title>Comprehensive Comparative Genomics and Phenotyping of Methylobacterium Species.</title>
        <authorList>
            <person name="Alessa O."/>
            <person name="Ogura Y."/>
            <person name="Fujitani Y."/>
            <person name="Takami H."/>
            <person name="Hayashi T."/>
            <person name="Sahin N."/>
            <person name="Tani A."/>
        </authorList>
    </citation>
    <scope>NUCLEOTIDE SEQUENCE</scope>
    <source>
        <strain evidence="2">KCTC 52305</strain>
    </source>
</reference>
<feature type="transmembrane region" description="Helical" evidence="1">
    <location>
        <begin position="65"/>
        <end position="86"/>
    </location>
</feature>
<dbReference type="SUPFAM" id="SSF81324">
    <property type="entry name" value="Voltage-gated potassium channels"/>
    <property type="match status" value="1"/>
</dbReference>
<dbReference type="EMBL" id="BPQH01000041">
    <property type="protein sequence ID" value="GJD53914.1"/>
    <property type="molecule type" value="Genomic_DNA"/>
</dbReference>
<dbReference type="Proteomes" id="UP001055167">
    <property type="component" value="Unassembled WGS sequence"/>
</dbReference>
<keyword evidence="1" id="KW-1133">Transmembrane helix</keyword>
<protein>
    <recommendedName>
        <fullName evidence="4">Two pore domain potassium channel family protein</fullName>
    </recommendedName>
</protein>
<keyword evidence="3" id="KW-1185">Reference proteome</keyword>
<proteinExistence type="predicted"/>
<organism evidence="2 3">
    <name type="scientific">Methylobacterium crusticola</name>
    <dbReference type="NCBI Taxonomy" id="1697972"/>
    <lineage>
        <taxon>Bacteria</taxon>
        <taxon>Pseudomonadati</taxon>
        <taxon>Pseudomonadota</taxon>
        <taxon>Alphaproteobacteria</taxon>
        <taxon>Hyphomicrobiales</taxon>
        <taxon>Methylobacteriaceae</taxon>
        <taxon>Methylobacterium</taxon>
    </lineage>
</organism>
<keyword evidence="1" id="KW-0472">Membrane</keyword>
<evidence type="ECO:0008006" key="4">
    <source>
        <dbReference type="Google" id="ProtNLM"/>
    </source>
</evidence>
<feature type="transmembrane region" description="Helical" evidence="1">
    <location>
        <begin position="135"/>
        <end position="160"/>
    </location>
</feature>
<evidence type="ECO:0000313" key="2">
    <source>
        <dbReference type="EMBL" id="GJD53914.1"/>
    </source>
</evidence>
<sequence>MRALEQVFGAALMLAVLLDVFLTVLYARVGTGILSHKLARLTWGLFRLLPAGPYRSMGLSFCGPAILVLLVLTWSVLLAFGAGLIIHPELSTGVRASSGETPTDLVTAVYVGGSSLSIVGASDFAPHSAAMKVMFLFNSVVGTSVISLTLTYLMQIYAALRERNALGLKMHAMSAETGDAAELVAGLFPDSELSGGYDNLSELAGEMVEIKEGHHFYPILFYFRFREPYYSVSRTTLLALDTVSLIKSALADDKAGWVKKSAAVQQLWSVSLMLVSTLDETFLDQAPEAGSEPIDGQAEPWRARYFAALQRLRQAGLPLAADEETGAELYVKLRRRWDPLIAALAPAMAYSMDEIDPARSRPEEAERRPPF</sequence>
<accession>A0ABQ4RAV3</accession>
<comment type="caution">
    <text evidence="2">The sequence shown here is derived from an EMBL/GenBank/DDBJ whole genome shotgun (WGS) entry which is preliminary data.</text>
</comment>
<reference evidence="2" key="2">
    <citation type="submission" date="2021-08" db="EMBL/GenBank/DDBJ databases">
        <authorList>
            <person name="Tani A."/>
            <person name="Ola A."/>
            <person name="Ogura Y."/>
            <person name="Katsura K."/>
            <person name="Hayashi T."/>
        </authorList>
    </citation>
    <scope>NUCLEOTIDE SEQUENCE</scope>
    <source>
        <strain evidence="2">KCTC 52305</strain>
    </source>
</reference>
<gene>
    <name evidence="2" type="ORF">OPKNFCMD_6693</name>
</gene>
<dbReference type="Gene3D" id="1.10.287.70">
    <property type="match status" value="1"/>
</dbReference>
<evidence type="ECO:0000313" key="3">
    <source>
        <dbReference type="Proteomes" id="UP001055167"/>
    </source>
</evidence>